<feature type="non-terminal residue" evidence="1">
    <location>
        <position position="1"/>
    </location>
</feature>
<dbReference type="Proteomes" id="UP000827986">
    <property type="component" value="Unassembled WGS sequence"/>
</dbReference>
<dbReference type="EMBL" id="JAHDVG010000593">
    <property type="protein sequence ID" value="KAH1164601.1"/>
    <property type="molecule type" value="Genomic_DNA"/>
</dbReference>
<evidence type="ECO:0000313" key="2">
    <source>
        <dbReference type="Proteomes" id="UP000827986"/>
    </source>
</evidence>
<feature type="non-terminal residue" evidence="1">
    <location>
        <position position="62"/>
    </location>
</feature>
<name>A0A9D3WN73_9SAUR</name>
<reference evidence="1" key="1">
    <citation type="submission" date="2021-09" db="EMBL/GenBank/DDBJ databases">
        <title>The genome of Mauremys mutica provides insights into the evolution of semi-aquatic lifestyle.</title>
        <authorList>
            <person name="Gong S."/>
            <person name="Gao Y."/>
        </authorList>
    </citation>
    <scope>NUCLEOTIDE SEQUENCE</scope>
    <source>
        <strain evidence="1">MM-2020</strain>
        <tissue evidence="1">Muscle</tissue>
    </source>
</reference>
<proteinExistence type="predicted"/>
<protein>
    <submittedName>
        <fullName evidence="1">Uncharacterized protein</fullName>
    </submittedName>
</protein>
<dbReference type="AlphaFoldDB" id="A0A9D3WN73"/>
<accession>A0A9D3WN73</accession>
<organism evidence="1 2">
    <name type="scientific">Mauremys mutica</name>
    <name type="common">yellowpond turtle</name>
    <dbReference type="NCBI Taxonomy" id="74926"/>
    <lineage>
        <taxon>Eukaryota</taxon>
        <taxon>Metazoa</taxon>
        <taxon>Chordata</taxon>
        <taxon>Craniata</taxon>
        <taxon>Vertebrata</taxon>
        <taxon>Euteleostomi</taxon>
        <taxon>Archelosauria</taxon>
        <taxon>Testudinata</taxon>
        <taxon>Testudines</taxon>
        <taxon>Cryptodira</taxon>
        <taxon>Durocryptodira</taxon>
        <taxon>Testudinoidea</taxon>
        <taxon>Geoemydidae</taxon>
        <taxon>Geoemydinae</taxon>
        <taxon>Mauremys</taxon>
    </lineage>
</organism>
<comment type="caution">
    <text evidence="1">The sequence shown here is derived from an EMBL/GenBank/DDBJ whole genome shotgun (WGS) entry which is preliminary data.</text>
</comment>
<dbReference type="InterPro" id="IPR013783">
    <property type="entry name" value="Ig-like_fold"/>
</dbReference>
<evidence type="ECO:0000313" key="1">
    <source>
        <dbReference type="EMBL" id="KAH1164601.1"/>
    </source>
</evidence>
<dbReference type="Gene3D" id="2.60.40.10">
    <property type="entry name" value="Immunoglobulins"/>
    <property type="match status" value="1"/>
</dbReference>
<sequence length="62" mass="6322">SCQPGPVPVGAVLGSGLHWGETPAPDCSLRITGVTPQDSGGYTLICQASGRDAEAFGHLWIS</sequence>
<gene>
    <name evidence="1" type="ORF">KIL84_004961</name>
</gene>
<keyword evidence="2" id="KW-1185">Reference proteome</keyword>